<keyword evidence="3" id="KW-1185">Reference proteome</keyword>
<dbReference type="InterPro" id="IPR011465">
    <property type="entry name" value="DUF1571"/>
</dbReference>
<keyword evidence="1" id="KW-0732">Signal</keyword>
<evidence type="ECO:0000313" key="3">
    <source>
        <dbReference type="Proteomes" id="UP001500454"/>
    </source>
</evidence>
<comment type="caution">
    <text evidence="2">The sequence shown here is derived from an EMBL/GenBank/DDBJ whole genome shotgun (WGS) entry which is preliminary data.</text>
</comment>
<dbReference type="Pfam" id="PF07608">
    <property type="entry name" value="DUF1571"/>
    <property type="match status" value="1"/>
</dbReference>
<organism evidence="2 3">
    <name type="scientific">Hymenobacter koreensis</name>
    <dbReference type="NCBI Taxonomy" id="1084523"/>
    <lineage>
        <taxon>Bacteria</taxon>
        <taxon>Pseudomonadati</taxon>
        <taxon>Bacteroidota</taxon>
        <taxon>Cytophagia</taxon>
        <taxon>Cytophagales</taxon>
        <taxon>Hymenobacteraceae</taxon>
        <taxon>Hymenobacter</taxon>
    </lineage>
</organism>
<sequence>MTHPFRLLAAIGMLLAASAAAPPDKITTEQLVTRLSTAIDKLQTLRCNVKATERMGSTLQQVRTQMKLTFGPQRIYLRNHKGIEVLWVEGQNDGDAWVYPNSFPYVTLSLDPNGSLMRKNQHHGILEAGYGVITDVIRTMPQRSDTYRRSFRYAGDTTVHNRPCYILRSDFPQFKYVNYTPEKPETPAKIADRFGCGEHRILERNKLSYGETVPAGRTLQVPNAYGRRTIICVDQKLMLPLVISVWDDRGLFESFEFQDVVANQPIPAAEFSKDYKDYKL</sequence>
<accession>A0ABP8J596</accession>
<name>A0ABP8J596_9BACT</name>
<proteinExistence type="predicted"/>
<dbReference type="Proteomes" id="UP001500454">
    <property type="component" value="Unassembled WGS sequence"/>
</dbReference>
<feature type="chain" id="PRO_5046806950" description="DUF1571 domain-containing protein" evidence="1">
    <location>
        <begin position="22"/>
        <end position="280"/>
    </location>
</feature>
<evidence type="ECO:0008006" key="4">
    <source>
        <dbReference type="Google" id="ProtNLM"/>
    </source>
</evidence>
<protein>
    <recommendedName>
        <fullName evidence="4">DUF1571 domain-containing protein</fullName>
    </recommendedName>
</protein>
<dbReference type="RefSeq" id="WP_345225314.1">
    <property type="nucleotide sequence ID" value="NZ_BAABHA010000010.1"/>
</dbReference>
<dbReference type="EMBL" id="BAABHA010000010">
    <property type="protein sequence ID" value="GAA4385331.1"/>
    <property type="molecule type" value="Genomic_DNA"/>
</dbReference>
<gene>
    <name evidence="2" type="ORF">GCM10023186_28590</name>
</gene>
<feature type="signal peptide" evidence="1">
    <location>
        <begin position="1"/>
        <end position="21"/>
    </location>
</feature>
<reference evidence="3" key="1">
    <citation type="journal article" date="2019" name="Int. J. Syst. Evol. Microbiol.">
        <title>The Global Catalogue of Microorganisms (GCM) 10K type strain sequencing project: providing services to taxonomists for standard genome sequencing and annotation.</title>
        <authorList>
            <consortium name="The Broad Institute Genomics Platform"/>
            <consortium name="The Broad Institute Genome Sequencing Center for Infectious Disease"/>
            <person name="Wu L."/>
            <person name="Ma J."/>
        </authorList>
    </citation>
    <scope>NUCLEOTIDE SEQUENCE [LARGE SCALE GENOMIC DNA]</scope>
    <source>
        <strain evidence="3">JCM 17924</strain>
    </source>
</reference>
<evidence type="ECO:0000313" key="2">
    <source>
        <dbReference type="EMBL" id="GAA4385331.1"/>
    </source>
</evidence>
<evidence type="ECO:0000256" key="1">
    <source>
        <dbReference type="SAM" id="SignalP"/>
    </source>
</evidence>